<keyword evidence="2" id="KW-1185">Reference proteome</keyword>
<gene>
    <name evidence="1" type="ORF">SAMN05444320_105528</name>
</gene>
<organism evidence="1 2">
    <name type="scientific">Streptoalloteichus hindustanus</name>
    <dbReference type="NCBI Taxonomy" id="2017"/>
    <lineage>
        <taxon>Bacteria</taxon>
        <taxon>Bacillati</taxon>
        <taxon>Actinomycetota</taxon>
        <taxon>Actinomycetes</taxon>
        <taxon>Pseudonocardiales</taxon>
        <taxon>Pseudonocardiaceae</taxon>
        <taxon>Streptoalloteichus</taxon>
    </lineage>
</organism>
<sequence>MLRISADLFSGRPNPVWEVHDEARVRETLRALRREEGLLTEGAPVAGELGFRGFEIELFTDETAQGFDLGSHLYLPVGRGSRGGRAGEIGERLIGLLDQDGTAAAHDDGLPPLESPLSGFLTTELEWTVAQSFEGSPTVGDVSGGEPEELSPRATCQIEVGRYNPGFWNNNATTLRCNNCYNYASNWRTNNFAQPGFGCGNMYRALTCQELTRASLCDGMHRRFDCFPDSEKPRWLVALVVAPNQDYHWYRYHSEGFWGHKPGRTRATDVDNSNRRITNPETADRGRYTHFCGYFYSCKTQQHRIRGARC</sequence>
<name>A0A1M5FP99_STRHI</name>
<evidence type="ECO:0000313" key="1">
    <source>
        <dbReference type="EMBL" id="SHF93249.1"/>
    </source>
</evidence>
<dbReference type="Proteomes" id="UP000184501">
    <property type="component" value="Unassembled WGS sequence"/>
</dbReference>
<accession>A0A1M5FP99</accession>
<evidence type="ECO:0000313" key="2">
    <source>
        <dbReference type="Proteomes" id="UP000184501"/>
    </source>
</evidence>
<dbReference type="AlphaFoldDB" id="A0A1M5FP99"/>
<reference evidence="1 2" key="1">
    <citation type="submission" date="2016-11" db="EMBL/GenBank/DDBJ databases">
        <authorList>
            <person name="Jaros S."/>
            <person name="Januszkiewicz K."/>
            <person name="Wedrychowicz H."/>
        </authorList>
    </citation>
    <scope>NUCLEOTIDE SEQUENCE [LARGE SCALE GENOMIC DNA]</scope>
    <source>
        <strain evidence="1 2">DSM 44523</strain>
    </source>
</reference>
<dbReference type="RefSeq" id="WP_073484800.1">
    <property type="nucleotide sequence ID" value="NZ_FQVN01000005.1"/>
</dbReference>
<proteinExistence type="predicted"/>
<dbReference type="OrthoDB" id="4081416at2"/>
<protein>
    <submittedName>
        <fullName evidence="1">Uncharacterized protein</fullName>
    </submittedName>
</protein>
<dbReference type="EMBL" id="FQVN01000005">
    <property type="protein sequence ID" value="SHF93249.1"/>
    <property type="molecule type" value="Genomic_DNA"/>
</dbReference>